<dbReference type="EMBL" id="PYAL01000008">
    <property type="protein sequence ID" value="RXN84681.1"/>
    <property type="molecule type" value="Genomic_DNA"/>
</dbReference>
<evidence type="ECO:0000313" key="3">
    <source>
        <dbReference type="Proteomes" id="UP000290849"/>
    </source>
</evidence>
<evidence type="ECO:0000256" key="1">
    <source>
        <dbReference type="SAM" id="MobiDB-lite"/>
    </source>
</evidence>
<protein>
    <recommendedName>
        <fullName evidence="4">DNA binding HTH domain-containing protein</fullName>
    </recommendedName>
</protein>
<feature type="region of interest" description="Disordered" evidence="1">
    <location>
        <begin position="188"/>
        <end position="224"/>
    </location>
</feature>
<keyword evidence="3" id="KW-1185">Reference proteome</keyword>
<dbReference type="RefSeq" id="WP_129153616.1">
    <property type="nucleotide sequence ID" value="NZ_JBHSDO010000018.1"/>
</dbReference>
<dbReference type="InterPro" id="IPR009057">
    <property type="entry name" value="Homeodomain-like_sf"/>
</dbReference>
<reference evidence="2 3" key="1">
    <citation type="journal article" date="2017" name="Int. J. Syst. Evol. Microbiol.">
        <title>Achromobacter aloeverae sp. nov., isolated from the root of Aloe vera (L.) Burm.f.</title>
        <authorList>
            <person name="Kuncharoen N."/>
            <person name="Muramatsu Y."/>
            <person name="Shibata C."/>
            <person name="Kamakura Y."/>
            <person name="Nakagawa Y."/>
            <person name="Tanasupawat S."/>
        </authorList>
    </citation>
    <scope>NUCLEOTIDE SEQUENCE [LARGE SCALE GENOMIC DNA]</scope>
    <source>
        <strain evidence="2 3">AVA-1</strain>
    </source>
</reference>
<name>A0A4Q1HES2_9BURK</name>
<proteinExistence type="predicted"/>
<dbReference type="Proteomes" id="UP000290849">
    <property type="component" value="Unassembled WGS sequence"/>
</dbReference>
<accession>A0A4Q1HES2</accession>
<evidence type="ECO:0000313" key="2">
    <source>
        <dbReference type="EMBL" id="RXN84681.1"/>
    </source>
</evidence>
<gene>
    <name evidence="2" type="ORF">C7R54_25345</name>
</gene>
<comment type="caution">
    <text evidence="2">The sequence shown here is derived from an EMBL/GenBank/DDBJ whole genome shotgun (WGS) entry which is preliminary data.</text>
</comment>
<dbReference type="Gene3D" id="1.10.10.60">
    <property type="entry name" value="Homeodomain-like"/>
    <property type="match status" value="1"/>
</dbReference>
<evidence type="ECO:0008006" key="4">
    <source>
        <dbReference type="Google" id="ProtNLM"/>
    </source>
</evidence>
<sequence>MRETLDCGVLMVPPHHGWMQEWINRHGQALGRLRLYPVHFDEKTLGGLADPGVPPAASAATTSHAATDVPAELLARLAIPLRRYDVCVLPVTPATVAWTRTALACARAQLHTPLLALARGLKAAAMQDLLVLGLQDFALHRACADELRARLSRLAESTPRQDALPSSYALQPSLGLSVQDAMATYDVRGAAGGRPGAAPATPPREEPGRAPRNVRQGTPDHPDAVSFLDELASQRPGPGLRHQTAYHAGSRMANNESFRVAKSRVVGCFERDYVRTALSRHAGNVASAARASAKHRRAFWALMRKHEIDADPYRIQEDEGDDEDD</sequence>
<dbReference type="AlphaFoldDB" id="A0A4Q1HES2"/>
<dbReference type="SUPFAM" id="SSF46689">
    <property type="entry name" value="Homeodomain-like"/>
    <property type="match status" value="1"/>
</dbReference>
<dbReference type="OrthoDB" id="8687324at2"/>
<organism evidence="2 3">
    <name type="scientific">Achromobacter aloeverae</name>
    <dbReference type="NCBI Taxonomy" id="1750518"/>
    <lineage>
        <taxon>Bacteria</taxon>
        <taxon>Pseudomonadati</taxon>
        <taxon>Pseudomonadota</taxon>
        <taxon>Betaproteobacteria</taxon>
        <taxon>Burkholderiales</taxon>
        <taxon>Alcaligenaceae</taxon>
        <taxon>Achromobacter</taxon>
    </lineage>
</organism>